<dbReference type="OrthoDB" id="9803017at2"/>
<dbReference type="PIRSF" id="PIRSF004553">
    <property type="entry name" value="CHP00095"/>
    <property type="match status" value="1"/>
</dbReference>
<dbReference type="GO" id="GO:0008168">
    <property type="term" value="F:methyltransferase activity"/>
    <property type="evidence" value="ECO:0007669"/>
    <property type="project" value="UniProtKB-KW"/>
</dbReference>
<organism evidence="3 4">
    <name type="scientific">Pontimonas salivibrio</name>
    <dbReference type="NCBI Taxonomy" id="1159327"/>
    <lineage>
        <taxon>Bacteria</taxon>
        <taxon>Bacillati</taxon>
        <taxon>Actinomycetota</taxon>
        <taxon>Actinomycetes</taxon>
        <taxon>Micrococcales</taxon>
        <taxon>Microbacteriaceae</taxon>
        <taxon>Pontimonas</taxon>
    </lineage>
</organism>
<dbReference type="InterPro" id="IPR029063">
    <property type="entry name" value="SAM-dependent_MTases_sf"/>
</dbReference>
<dbReference type="AlphaFoldDB" id="A0A2L2BPI8"/>
<dbReference type="RefSeq" id="WP_104913158.1">
    <property type="nucleotide sequence ID" value="NZ_CP026923.1"/>
</dbReference>
<dbReference type="SUPFAM" id="SSF53335">
    <property type="entry name" value="S-adenosyl-L-methionine-dependent methyltransferases"/>
    <property type="match status" value="1"/>
</dbReference>
<name>A0A2L2BPI8_9MICO</name>
<sequence>MARIIAGEAGSLPLEVPQGPTRPTSDRVREAMFSALASRINFTDLKVLDLFAGSGALGLEALSRGASTLIAVDSNRAACTAIRTNSQRLEKALTRPVSSDVRCRSVSAALATLPGDATIDLVFIDPPYEQPSEEIIETLGALKPLVNPEATIVVERSTRTTEPDWPEWLTLLGTKTYGDTRVFTLSR</sequence>
<dbReference type="InterPro" id="IPR004398">
    <property type="entry name" value="RNA_MeTrfase_RsmD"/>
</dbReference>
<dbReference type="PANTHER" id="PTHR43542">
    <property type="entry name" value="METHYLTRANSFERASE"/>
    <property type="match status" value="1"/>
</dbReference>
<dbReference type="NCBIfam" id="TIGR00095">
    <property type="entry name" value="16S rRNA (guanine(966)-N(2))-methyltransferase RsmD"/>
    <property type="match status" value="1"/>
</dbReference>
<gene>
    <name evidence="3" type="ORF">C3B54_11578</name>
</gene>
<dbReference type="Pfam" id="PF03602">
    <property type="entry name" value="Cons_hypoth95"/>
    <property type="match status" value="1"/>
</dbReference>
<keyword evidence="4" id="KW-1185">Reference proteome</keyword>
<evidence type="ECO:0000256" key="1">
    <source>
        <dbReference type="ARBA" id="ARBA00022603"/>
    </source>
</evidence>
<dbReference type="Proteomes" id="UP000243077">
    <property type="component" value="Chromosome"/>
</dbReference>
<dbReference type="KEGG" id="psai:C3B54_11578"/>
<dbReference type="CDD" id="cd02440">
    <property type="entry name" value="AdoMet_MTases"/>
    <property type="match status" value="1"/>
</dbReference>
<proteinExistence type="predicted"/>
<evidence type="ECO:0000313" key="4">
    <source>
        <dbReference type="Proteomes" id="UP000243077"/>
    </source>
</evidence>
<keyword evidence="1 3" id="KW-0489">Methyltransferase</keyword>
<accession>A0A2L2BPI8</accession>
<keyword evidence="2 3" id="KW-0808">Transferase</keyword>
<dbReference type="PANTHER" id="PTHR43542:SF1">
    <property type="entry name" value="METHYLTRANSFERASE"/>
    <property type="match status" value="1"/>
</dbReference>
<evidence type="ECO:0000313" key="3">
    <source>
        <dbReference type="EMBL" id="AVG23564.1"/>
    </source>
</evidence>
<dbReference type="GO" id="GO:0031167">
    <property type="term" value="P:rRNA methylation"/>
    <property type="evidence" value="ECO:0007669"/>
    <property type="project" value="InterPro"/>
</dbReference>
<dbReference type="Gene3D" id="3.40.50.150">
    <property type="entry name" value="Vaccinia Virus protein VP39"/>
    <property type="match status" value="1"/>
</dbReference>
<reference evidence="3 4" key="1">
    <citation type="submission" date="2018-02" db="EMBL/GenBank/DDBJ databases">
        <title>Complete genome of the streamlined marine actinobacterium Pontimonas salivibrio CL-TW6 adapted to coastal planktonic lifestype.</title>
        <authorList>
            <person name="Cho B.C."/>
            <person name="Hardies S.C."/>
            <person name="Jang G.I."/>
            <person name="Hwang C.Y."/>
        </authorList>
    </citation>
    <scope>NUCLEOTIDE SEQUENCE [LARGE SCALE GENOMIC DNA]</scope>
    <source>
        <strain evidence="3 4">CL-TW6</strain>
    </source>
</reference>
<dbReference type="EMBL" id="CP026923">
    <property type="protein sequence ID" value="AVG23564.1"/>
    <property type="molecule type" value="Genomic_DNA"/>
</dbReference>
<protein>
    <submittedName>
        <fullName evidence="3">16S rRNA (Guanine966-N2)-methyltransferase</fullName>
    </submittedName>
</protein>
<evidence type="ECO:0000256" key="2">
    <source>
        <dbReference type="ARBA" id="ARBA00022679"/>
    </source>
</evidence>